<feature type="region of interest" description="Disordered" evidence="1">
    <location>
        <begin position="56"/>
        <end position="78"/>
    </location>
</feature>
<keyword evidence="2" id="KW-0812">Transmembrane</keyword>
<feature type="transmembrane region" description="Helical" evidence="2">
    <location>
        <begin position="32"/>
        <end position="52"/>
    </location>
</feature>
<proteinExistence type="predicted"/>
<protein>
    <recommendedName>
        <fullName evidence="5">DUF2933 domain-containing protein</fullName>
    </recommendedName>
</protein>
<evidence type="ECO:0000313" key="4">
    <source>
        <dbReference type="Proteomes" id="UP000244867"/>
    </source>
</evidence>
<feature type="compositionally biased region" description="Basic and acidic residues" evidence="1">
    <location>
        <begin position="66"/>
        <end position="78"/>
    </location>
</feature>
<evidence type="ECO:0000313" key="3">
    <source>
        <dbReference type="EMBL" id="PUA82175.1"/>
    </source>
</evidence>
<evidence type="ECO:0000256" key="1">
    <source>
        <dbReference type="SAM" id="MobiDB-lite"/>
    </source>
</evidence>
<keyword evidence="2" id="KW-1133">Transmembrane helix</keyword>
<organism evidence="3 4">
    <name type="scientific">Nocardioides currus</name>
    <dbReference type="NCBI Taxonomy" id="2133958"/>
    <lineage>
        <taxon>Bacteria</taxon>
        <taxon>Bacillati</taxon>
        <taxon>Actinomycetota</taxon>
        <taxon>Actinomycetes</taxon>
        <taxon>Propionibacteriales</taxon>
        <taxon>Nocardioidaceae</taxon>
        <taxon>Nocardioides</taxon>
    </lineage>
</organism>
<dbReference type="Pfam" id="PF11666">
    <property type="entry name" value="DUF2933"/>
    <property type="match status" value="1"/>
</dbReference>
<dbReference type="Proteomes" id="UP000244867">
    <property type="component" value="Unassembled WGS sequence"/>
</dbReference>
<accession>A0A2R7Z0N1</accession>
<sequence length="78" mass="8001">MTRGPNLGLFAVAAAIAIVGALWVGVPAGTLAFVGIALICPLMMMVMMGGMMGMHGGGSNDSSTTSHDRSDDQHPQDR</sequence>
<feature type="transmembrane region" description="Helical" evidence="2">
    <location>
        <begin position="7"/>
        <end position="26"/>
    </location>
</feature>
<keyword evidence="2" id="KW-0472">Membrane</keyword>
<dbReference type="EMBL" id="PYXZ01000002">
    <property type="protein sequence ID" value="PUA82175.1"/>
    <property type="molecule type" value="Genomic_DNA"/>
</dbReference>
<gene>
    <name evidence="3" type="ORF">C7S10_08395</name>
</gene>
<keyword evidence="4" id="KW-1185">Reference proteome</keyword>
<comment type="caution">
    <text evidence="3">The sequence shown here is derived from an EMBL/GenBank/DDBJ whole genome shotgun (WGS) entry which is preliminary data.</text>
</comment>
<dbReference type="AlphaFoldDB" id="A0A2R7Z0N1"/>
<dbReference type="InterPro" id="IPR021682">
    <property type="entry name" value="DUF2933"/>
</dbReference>
<evidence type="ECO:0008006" key="5">
    <source>
        <dbReference type="Google" id="ProtNLM"/>
    </source>
</evidence>
<evidence type="ECO:0000256" key="2">
    <source>
        <dbReference type="SAM" id="Phobius"/>
    </source>
</evidence>
<name>A0A2R7Z0N1_9ACTN</name>
<reference evidence="3 4" key="1">
    <citation type="submission" date="2018-03" db="EMBL/GenBank/DDBJ databases">
        <authorList>
            <person name="Keele B.F."/>
        </authorList>
    </citation>
    <scope>NUCLEOTIDE SEQUENCE [LARGE SCALE GENOMIC DNA]</scope>
    <source>
        <strain evidence="3 4">IB-3</strain>
    </source>
</reference>